<dbReference type="Proteomes" id="UP001271007">
    <property type="component" value="Unassembled WGS sequence"/>
</dbReference>
<dbReference type="Gene3D" id="3.90.180.10">
    <property type="entry name" value="Medium-chain alcohol dehydrogenases, catalytic domain"/>
    <property type="match status" value="1"/>
</dbReference>
<name>A0AAJ0D7N5_9PEZI</name>
<dbReference type="GO" id="GO:0016491">
    <property type="term" value="F:oxidoreductase activity"/>
    <property type="evidence" value="ECO:0007669"/>
    <property type="project" value="InterPro"/>
</dbReference>
<evidence type="ECO:0000313" key="3">
    <source>
        <dbReference type="Proteomes" id="UP001271007"/>
    </source>
</evidence>
<keyword evidence="3" id="KW-1185">Reference proteome</keyword>
<dbReference type="PANTHER" id="PTHR45033:SF2">
    <property type="entry name" value="ZINC-TYPE ALCOHOL DEHYDROGENASE-LIKE PROTEIN C1773.06C"/>
    <property type="match status" value="1"/>
</dbReference>
<dbReference type="SUPFAM" id="SSF50129">
    <property type="entry name" value="GroES-like"/>
    <property type="match status" value="1"/>
</dbReference>
<feature type="domain" description="Enoyl reductase (ER)" evidence="1">
    <location>
        <begin position="123"/>
        <end position="448"/>
    </location>
</feature>
<dbReference type="InterPro" id="IPR020843">
    <property type="entry name" value="ER"/>
</dbReference>
<dbReference type="Gene3D" id="1.20.1290.10">
    <property type="entry name" value="AhpD-like"/>
    <property type="match status" value="1"/>
</dbReference>
<dbReference type="InterPro" id="IPR036291">
    <property type="entry name" value="NAD(P)-bd_dom_sf"/>
</dbReference>
<accession>A0AAJ0D7N5</accession>
<dbReference type="InterPro" id="IPR052711">
    <property type="entry name" value="Zinc_ADH-like"/>
</dbReference>
<sequence length="452" mass="48800">MAAHKDFRWLSVEITYGLYLSDHSILDEVDTELVVLSGIMIQNLKTETGWHLRGTRRIGVTQDEVEIIQQCIEKVAAFCGLQLTKVPRVADIEHELYTHHPSIQIPTSPSQPQSQWTISAKNGLDGLQLNHNIPVPSLGLKDCLVKIAAVSLNYRDIAIPTGKYPLYWNSTIVPTSDGAGTIVAVGEAVTLLRIGDKVCTLFTQAHQTGFFRHEMRETTLGSAVDGPLREWAVYPEQGLVGAPRSLGLVEAATLPCAAVTAWNALKGLEGRKVGRGDVVLCQGTGVHWLVALQFAIAAGATAIATTSSARKEAILKDLGAHHVVNYNTDTNWGETAKALAGGEGVSHVIEVGGESTMAQSLKAVRPEGVIAQIGFVGGMGRSEVGFARACAIVRSVMVGSKALFEEMNAFIDKHGIKPVVDERVFGFEEARQAYDRMVEQNFVGKIVIRVSS</sequence>
<proteinExistence type="predicted"/>
<dbReference type="InterPro" id="IPR011032">
    <property type="entry name" value="GroES-like_sf"/>
</dbReference>
<dbReference type="SUPFAM" id="SSF51735">
    <property type="entry name" value="NAD(P)-binding Rossmann-fold domains"/>
    <property type="match status" value="1"/>
</dbReference>
<dbReference type="AlphaFoldDB" id="A0AAJ0D7N5"/>
<reference evidence="2" key="1">
    <citation type="submission" date="2023-04" db="EMBL/GenBank/DDBJ databases">
        <title>Black Yeasts Isolated from many extreme environments.</title>
        <authorList>
            <person name="Coleine C."/>
            <person name="Stajich J.E."/>
            <person name="Selbmann L."/>
        </authorList>
    </citation>
    <scope>NUCLEOTIDE SEQUENCE</scope>
    <source>
        <strain evidence="2">CCFEE 5312</strain>
    </source>
</reference>
<protein>
    <recommendedName>
        <fullName evidence="1">Enoyl reductase (ER) domain-containing protein</fullName>
    </recommendedName>
</protein>
<dbReference type="SUPFAM" id="SSF69118">
    <property type="entry name" value="AhpD-like"/>
    <property type="match status" value="1"/>
</dbReference>
<dbReference type="SMART" id="SM00829">
    <property type="entry name" value="PKS_ER"/>
    <property type="match status" value="1"/>
</dbReference>
<dbReference type="CDD" id="cd08276">
    <property type="entry name" value="MDR7"/>
    <property type="match status" value="1"/>
</dbReference>
<dbReference type="InterPro" id="IPR013149">
    <property type="entry name" value="ADH-like_C"/>
</dbReference>
<dbReference type="Gene3D" id="3.40.50.720">
    <property type="entry name" value="NAD(P)-binding Rossmann-like Domain"/>
    <property type="match status" value="1"/>
</dbReference>
<dbReference type="PANTHER" id="PTHR45033">
    <property type="match status" value="1"/>
</dbReference>
<dbReference type="InterPro" id="IPR029032">
    <property type="entry name" value="AhpD-like"/>
</dbReference>
<organism evidence="2 3">
    <name type="scientific">Extremus antarcticus</name>
    <dbReference type="NCBI Taxonomy" id="702011"/>
    <lineage>
        <taxon>Eukaryota</taxon>
        <taxon>Fungi</taxon>
        <taxon>Dikarya</taxon>
        <taxon>Ascomycota</taxon>
        <taxon>Pezizomycotina</taxon>
        <taxon>Dothideomycetes</taxon>
        <taxon>Dothideomycetidae</taxon>
        <taxon>Mycosphaerellales</taxon>
        <taxon>Extremaceae</taxon>
        <taxon>Extremus</taxon>
    </lineage>
</organism>
<dbReference type="Pfam" id="PF08240">
    <property type="entry name" value="ADH_N"/>
    <property type="match status" value="1"/>
</dbReference>
<evidence type="ECO:0000313" key="2">
    <source>
        <dbReference type="EMBL" id="KAK3048201.1"/>
    </source>
</evidence>
<dbReference type="EMBL" id="JAWDJX010000051">
    <property type="protein sequence ID" value="KAK3048201.1"/>
    <property type="molecule type" value="Genomic_DNA"/>
</dbReference>
<evidence type="ECO:0000259" key="1">
    <source>
        <dbReference type="SMART" id="SM00829"/>
    </source>
</evidence>
<comment type="caution">
    <text evidence="2">The sequence shown here is derived from an EMBL/GenBank/DDBJ whole genome shotgun (WGS) entry which is preliminary data.</text>
</comment>
<dbReference type="InterPro" id="IPR013154">
    <property type="entry name" value="ADH-like_N"/>
</dbReference>
<gene>
    <name evidence="2" type="ORF">LTR09_010362</name>
</gene>
<dbReference type="Pfam" id="PF00107">
    <property type="entry name" value="ADH_zinc_N"/>
    <property type="match status" value="1"/>
</dbReference>